<dbReference type="Proteomes" id="UP001283361">
    <property type="component" value="Unassembled WGS sequence"/>
</dbReference>
<gene>
    <name evidence="1" type="ORF">RRG08_013113</name>
</gene>
<accession>A0AAE1DQC5</accession>
<comment type="caution">
    <text evidence="1">The sequence shown here is derived from an EMBL/GenBank/DDBJ whole genome shotgun (WGS) entry which is preliminary data.</text>
</comment>
<name>A0AAE1DQC5_9GAST</name>
<protein>
    <submittedName>
        <fullName evidence="1">Uncharacterized protein</fullName>
    </submittedName>
</protein>
<evidence type="ECO:0000313" key="2">
    <source>
        <dbReference type="Proteomes" id="UP001283361"/>
    </source>
</evidence>
<sequence>MDIHTDIDRKSQLESDSHTVLTSCQVFCRSSSLPGRVSEQAAVARDLVPAHTQNAPTSYRNSSSRELALGAFSSLP</sequence>
<proteinExistence type="predicted"/>
<evidence type="ECO:0000313" key="1">
    <source>
        <dbReference type="EMBL" id="KAK3778847.1"/>
    </source>
</evidence>
<keyword evidence="2" id="KW-1185">Reference proteome</keyword>
<dbReference type="AlphaFoldDB" id="A0AAE1DQC5"/>
<reference evidence="1" key="1">
    <citation type="journal article" date="2023" name="G3 (Bethesda)">
        <title>A reference genome for the long-term kleptoplast-retaining sea slug Elysia crispata morphotype clarki.</title>
        <authorList>
            <person name="Eastman K.E."/>
            <person name="Pendleton A.L."/>
            <person name="Shaikh M.A."/>
            <person name="Suttiyut T."/>
            <person name="Ogas R."/>
            <person name="Tomko P."/>
            <person name="Gavelis G."/>
            <person name="Widhalm J.R."/>
            <person name="Wisecaver J.H."/>
        </authorList>
    </citation>
    <scope>NUCLEOTIDE SEQUENCE</scope>
    <source>
        <strain evidence="1">ECLA1</strain>
    </source>
</reference>
<dbReference type="EMBL" id="JAWDGP010002895">
    <property type="protein sequence ID" value="KAK3778847.1"/>
    <property type="molecule type" value="Genomic_DNA"/>
</dbReference>
<organism evidence="1 2">
    <name type="scientific">Elysia crispata</name>
    <name type="common">lettuce slug</name>
    <dbReference type="NCBI Taxonomy" id="231223"/>
    <lineage>
        <taxon>Eukaryota</taxon>
        <taxon>Metazoa</taxon>
        <taxon>Spiralia</taxon>
        <taxon>Lophotrochozoa</taxon>
        <taxon>Mollusca</taxon>
        <taxon>Gastropoda</taxon>
        <taxon>Heterobranchia</taxon>
        <taxon>Euthyneura</taxon>
        <taxon>Panpulmonata</taxon>
        <taxon>Sacoglossa</taxon>
        <taxon>Placobranchoidea</taxon>
        <taxon>Plakobranchidae</taxon>
        <taxon>Elysia</taxon>
    </lineage>
</organism>